<feature type="signal peptide" evidence="2">
    <location>
        <begin position="1"/>
        <end position="25"/>
    </location>
</feature>
<name>A0A4V5PNK6_9BACT</name>
<comment type="caution">
    <text evidence="3">The sequence shown here is derived from an EMBL/GenBank/DDBJ whole genome shotgun (WGS) entry which is preliminary data.</text>
</comment>
<keyword evidence="4" id="KW-1185">Reference proteome</keyword>
<keyword evidence="2" id="KW-0732">Signal</keyword>
<evidence type="ECO:0008006" key="5">
    <source>
        <dbReference type="Google" id="ProtNLM"/>
    </source>
</evidence>
<dbReference type="EMBL" id="SSMQ01000002">
    <property type="protein sequence ID" value="TKD12798.1"/>
    <property type="molecule type" value="Genomic_DNA"/>
</dbReference>
<dbReference type="RefSeq" id="WP_136927436.1">
    <property type="nucleotide sequence ID" value="NZ_SSMQ01000002.1"/>
</dbReference>
<feature type="compositionally biased region" description="Basic and acidic residues" evidence="1">
    <location>
        <begin position="115"/>
        <end position="124"/>
    </location>
</feature>
<feature type="chain" id="PRO_5020850557" description="DUF3568 family protein" evidence="2">
    <location>
        <begin position="26"/>
        <end position="135"/>
    </location>
</feature>
<dbReference type="PROSITE" id="PS51257">
    <property type="entry name" value="PROKAR_LIPOPROTEIN"/>
    <property type="match status" value="1"/>
</dbReference>
<organism evidence="3 4">
    <name type="scientific">Polyangium fumosum</name>
    <dbReference type="NCBI Taxonomy" id="889272"/>
    <lineage>
        <taxon>Bacteria</taxon>
        <taxon>Pseudomonadati</taxon>
        <taxon>Myxococcota</taxon>
        <taxon>Polyangia</taxon>
        <taxon>Polyangiales</taxon>
        <taxon>Polyangiaceae</taxon>
        <taxon>Polyangium</taxon>
    </lineage>
</organism>
<sequence>MPSLVRRSRGFILAALLGVSLAAVAGCGRNYGPYPATALEVNERILRIRGAFEKTKADPLANEVRLDLQRTETWIVTAEAEAKDGKVDERADLYLTTAEGQLSMIQTHYARRRAEEKLAKRREQALAPTADETSE</sequence>
<feature type="region of interest" description="Disordered" evidence="1">
    <location>
        <begin position="115"/>
        <end position="135"/>
    </location>
</feature>
<protein>
    <recommendedName>
        <fullName evidence="5">DUF3568 family protein</fullName>
    </recommendedName>
</protein>
<proteinExistence type="predicted"/>
<evidence type="ECO:0000256" key="1">
    <source>
        <dbReference type="SAM" id="MobiDB-lite"/>
    </source>
</evidence>
<accession>A0A4V5PNK6</accession>
<evidence type="ECO:0000256" key="2">
    <source>
        <dbReference type="SAM" id="SignalP"/>
    </source>
</evidence>
<dbReference type="Proteomes" id="UP000309215">
    <property type="component" value="Unassembled WGS sequence"/>
</dbReference>
<dbReference type="OrthoDB" id="9852368at2"/>
<reference evidence="3 4" key="1">
    <citation type="submission" date="2019-04" db="EMBL/GenBank/DDBJ databases">
        <authorList>
            <person name="Li Y."/>
            <person name="Wang J."/>
        </authorList>
    </citation>
    <scope>NUCLEOTIDE SEQUENCE [LARGE SCALE GENOMIC DNA]</scope>
    <source>
        <strain evidence="3 4">DSM 14668</strain>
    </source>
</reference>
<evidence type="ECO:0000313" key="3">
    <source>
        <dbReference type="EMBL" id="TKD12798.1"/>
    </source>
</evidence>
<gene>
    <name evidence="3" type="ORF">E8A74_03360</name>
</gene>
<evidence type="ECO:0000313" key="4">
    <source>
        <dbReference type="Proteomes" id="UP000309215"/>
    </source>
</evidence>
<dbReference type="AlphaFoldDB" id="A0A4V5PNK6"/>